<dbReference type="PANTHER" id="PTHR33077:SF140">
    <property type="entry name" value="PROTEIN TIFY 10B"/>
    <property type="match status" value="1"/>
</dbReference>
<keyword evidence="8" id="KW-1185">Reference proteome</keyword>
<feature type="compositionally biased region" description="Pro residues" evidence="5">
    <location>
        <begin position="44"/>
        <end position="53"/>
    </location>
</feature>
<comment type="caution">
    <text evidence="7">The sequence shown here is derived from an EMBL/GenBank/DDBJ whole genome shotgun (WGS) entry which is preliminary data.</text>
</comment>
<dbReference type="InterPro" id="IPR040390">
    <property type="entry name" value="TIFY/JAZ"/>
</dbReference>
<dbReference type="GO" id="GO:0031347">
    <property type="term" value="P:regulation of defense response"/>
    <property type="evidence" value="ECO:0007669"/>
    <property type="project" value="UniProtKB-UniRule"/>
</dbReference>
<accession>A0A8T0NK79</accession>
<evidence type="ECO:0000256" key="2">
    <source>
        <dbReference type="ARBA" id="ARBA00022819"/>
    </source>
</evidence>
<comment type="function">
    <text evidence="4">Repressor of jasmonate responses.</text>
</comment>
<evidence type="ECO:0000313" key="8">
    <source>
        <dbReference type="Proteomes" id="UP000823388"/>
    </source>
</evidence>
<organism evidence="7 8">
    <name type="scientific">Panicum virgatum</name>
    <name type="common">Blackwell switchgrass</name>
    <dbReference type="NCBI Taxonomy" id="38727"/>
    <lineage>
        <taxon>Eukaryota</taxon>
        <taxon>Viridiplantae</taxon>
        <taxon>Streptophyta</taxon>
        <taxon>Embryophyta</taxon>
        <taxon>Tracheophyta</taxon>
        <taxon>Spermatophyta</taxon>
        <taxon>Magnoliopsida</taxon>
        <taxon>Liliopsida</taxon>
        <taxon>Poales</taxon>
        <taxon>Poaceae</taxon>
        <taxon>PACMAD clade</taxon>
        <taxon>Panicoideae</taxon>
        <taxon>Panicodae</taxon>
        <taxon>Paniceae</taxon>
        <taxon>Panicinae</taxon>
        <taxon>Panicum</taxon>
        <taxon>Panicum sect. Hiantes</taxon>
    </lineage>
</organism>
<feature type="compositionally biased region" description="Basic and acidic residues" evidence="5">
    <location>
        <begin position="179"/>
        <end position="195"/>
    </location>
</feature>
<dbReference type="InterPro" id="IPR010399">
    <property type="entry name" value="Tify_dom"/>
</dbReference>
<dbReference type="EMBL" id="CM029053">
    <property type="protein sequence ID" value="KAG2549308.1"/>
    <property type="molecule type" value="Genomic_DNA"/>
</dbReference>
<reference evidence="7" key="1">
    <citation type="submission" date="2020-05" db="EMBL/GenBank/DDBJ databases">
        <title>WGS assembly of Panicum virgatum.</title>
        <authorList>
            <person name="Lovell J.T."/>
            <person name="Jenkins J."/>
            <person name="Shu S."/>
            <person name="Juenger T.E."/>
            <person name="Schmutz J."/>
        </authorList>
    </citation>
    <scope>NUCLEOTIDE SEQUENCE</scope>
    <source>
        <strain evidence="7">AP13</strain>
    </source>
</reference>
<dbReference type="PANTHER" id="PTHR33077">
    <property type="entry name" value="PROTEIN TIFY 4A-RELATED-RELATED"/>
    <property type="match status" value="1"/>
</dbReference>
<sequence length="204" mass="22452">MAGAGPGRRSRPFAATCALLRQYMREKESQRQERMGNLARVLRAPPPTRPVAPPQEGGERTMQLFPAHPDAAMPQPAHHQQRPDMGKAPVTIFYGGRVMFFDHVSADRANGVMQMAGSSVMHAPPLPEMVVVDVPEGSEPSAGVDLQSIARKASLQRFLQKRKRRSGNNPDDDLNEEEVPAKRMDAGGSGERLEDVPDALWLRL</sequence>
<feature type="region of interest" description="Disordered" evidence="5">
    <location>
        <begin position="159"/>
        <end position="204"/>
    </location>
</feature>
<dbReference type="GO" id="GO:2000022">
    <property type="term" value="P:regulation of jasmonic acid mediated signaling pathway"/>
    <property type="evidence" value="ECO:0007669"/>
    <property type="project" value="UniProtKB-UniRule"/>
</dbReference>
<keyword evidence="2 4" id="KW-1184">Jasmonic acid signaling pathway</keyword>
<evidence type="ECO:0000256" key="1">
    <source>
        <dbReference type="ARBA" id="ARBA00008614"/>
    </source>
</evidence>
<comment type="domain">
    <text evidence="4">The jas domain is required for interaction with COI1.</text>
</comment>
<evidence type="ECO:0000256" key="3">
    <source>
        <dbReference type="ARBA" id="ARBA00022843"/>
    </source>
</evidence>
<keyword evidence="4" id="KW-0539">Nucleus</keyword>
<proteinExistence type="inferred from homology"/>
<comment type="subcellular location">
    <subcellularLocation>
        <location evidence="4">Nucleus</location>
    </subcellularLocation>
</comment>
<gene>
    <name evidence="7" type="ORF">PVAP13_9KG106900</name>
</gene>
<dbReference type="AlphaFoldDB" id="A0A8T0NK79"/>
<evidence type="ECO:0000313" key="7">
    <source>
        <dbReference type="EMBL" id="KAG2549308.1"/>
    </source>
</evidence>
<comment type="similarity">
    <text evidence="1 4">Belongs to the TIFY/JAZ family.</text>
</comment>
<dbReference type="Pfam" id="PF06200">
    <property type="entry name" value="tify"/>
    <property type="match status" value="1"/>
</dbReference>
<dbReference type="Pfam" id="PF09425">
    <property type="entry name" value="Jas_motif"/>
    <property type="match status" value="1"/>
</dbReference>
<evidence type="ECO:0000256" key="5">
    <source>
        <dbReference type="SAM" id="MobiDB-lite"/>
    </source>
</evidence>
<evidence type="ECO:0000256" key="4">
    <source>
        <dbReference type="RuleBase" id="RU369065"/>
    </source>
</evidence>
<dbReference type="OrthoDB" id="606362at2759"/>
<name>A0A8T0NK79_PANVG</name>
<feature type="domain" description="Tify" evidence="6">
    <location>
        <begin position="83"/>
        <end position="118"/>
    </location>
</feature>
<dbReference type="InterPro" id="IPR018467">
    <property type="entry name" value="CCT_CS"/>
</dbReference>
<protein>
    <recommendedName>
        <fullName evidence="4">Protein TIFY</fullName>
    </recommendedName>
    <alternativeName>
        <fullName evidence="4">Jasmonate ZIM domain-containing protein</fullName>
    </alternativeName>
</protein>
<dbReference type="PROSITE" id="PS51320">
    <property type="entry name" value="TIFY"/>
    <property type="match status" value="1"/>
</dbReference>
<evidence type="ECO:0000259" key="6">
    <source>
        <dbReference type="PROSITE" id="PS51320"/>
    </source>
</evidence>
<dbReference type="Proteomes" id="UP000823388">
    <property type="component" value="Chromosome 9K"/>
</dbReference>
<dbReference type="GO" id="GO:0009611">
    <property type="term" value="P:response to wounding"/>
    <property type="evidence" value="ECO:0007669"/>
    <property type="project" value="UniProtKB-UniRule"/>
</dbReference>
<feature type="region of interest" description="Disordered" evidence="5">
    <location>
        <begin position="26"/>
        <end position="58"/>
    </location>
</feature>
<dbReference type="GO" id="GO:0005634">
    <property type="term" value="C:nucleus"/>
    <property type="evidence" value="ECO:0007669"/>
    <property type="project" value="UniProtKB-SubCell"/>
</dbReference>
<dbReference type="SMART" id="SM00979">
    <property type="entry name" value="TIFY"/>
    <property type="match status" value="1"/>
</dbReference>
<keyword evidence="3" id="KW-0832">Ubl conjugation</keyword>